<gene>
    <name evidence="1" type="ORF">S03H2_06067</name>
</gene>
<organism evidence="1">
    <name type="scientific">marine sediment metagenome</name>
    <dbReference type="NCBI Taxonomy" id="412755"/>
    <lineage>
        <taxon>unclassified sequences</taxon>
        <taxon>metagenomes</taxon>
        <taxon>ecological metagenomes</taxon>
    </lineage>
</organism>
<sequence length="39" mass="4289">HLAKWAETALFEIKGYNVTKNILDAVHYEVPSEGGGRSS</sequence>
<dbReference type="AlphaFoldDB" id="X1GAG1"/>
<comment type="caution">
    <text evidence="1">The sequence shown here is derived from an EMBL/GenBank/DDBJ whole genome shotgun (WGS) entry which is preliminary data.</text>
</comment>
<accession>X1GAG1</accession>
<feature type="non-terminal residue" evidence="1">
    <location>
        <position position="1"/>
    </location>
</feature>
<reference evidence="1" key="1">
    <citation type="journal article" date="2014" name="Front. Microbiol.">
        <title>High frequency of phylogenetically diverse reductive dehalogenase-homologous genes in deep subseafloor sedimentary metagenomes.</title>
        <authorList>
            <person name="Kawai M."/>
            <person name="Futagami T."/>
            <person name="Toyoda A."/>
            <person name="Takaki Y."/>
            <person name="Nishi S."/>
            <person name="Hori S."/>
            <person name="Arai W."/>
            <person name="Tsubouchi T."/>
            <person name="Morono Y."/>
            <person name="Uchiyama I."/>
            <person name="Ito T."/>
            <person name="Fujiyama A."/>
            <person name="Inagaki F."/>
            <person name="Takami H."/>
        </authorList>
    </citation>
    <scope>NUCLEOTIDE SEQUENCE</scope>
    <source>
        <strain evidence="1">Expedition CK06-06</strain>
    </source>
</reference>
<proteinExistence type="predicted"/>
<protein>
    <submittedName>
        <fullName evidence="1">Uncharacterized protein</fullName>
    </submittedName>
</protein>
<name>X1GAG1_9ZZZZ</name>
<evidence type="ECO:0000313" key="1">
    <source>
        <dbReference type="EMBL" id="GAH29983.1"/>
    </source>
</evidence>
<dbReference type="EMBL" id="BARU01002602">
    <property type="protein sequence ID" value="GAH29983.1"/>
    <property type="molecule type" value="Genomic_DNA"/>
</dbReference>